<gene>
    <name evidence="1" type="ORF">L6164_012836</name>
</gene>
<comment type="caution">
    <text evidence="1">The sequence shown here is derived from an EMBL/GenBank/DDBJ whole genome shotgun (WGS) entry which is preliminary data.</text>
</comment>
<name>A0ACB9PBG0_BAUVA</name>
<keyword evidence="2" id="KW-1185">Reference proteome</keyword>
<sequence>MTVTTEKAKVNKGKVIACLTCKLCQGIFREATTISECLHTLHGKPISLESFSDIKHNVLCILRADRALQDLTEKLLPGGEKDNATASDAVPSTPAAENVASVPQPETQPSVPEPTIRKERTLSSIAAKTRKLSSRASLSARRARAAGKRILDAQESPHSKAQTYKVAESNPIDEKKAALELVQQISTHLSERRAKAAARKKLLEQATASADEPANVEVENEKAGKRCVIEALEDNSETGNQQNNTEPALSYQNMPHQNPKDNAEVHKEKPDNLDSVNFLVGAASKTKPSTIIREGSSNTPLPKFNSKEKSIPPVPNFNMHEKSVSPAPTFSMKAVAVDSSDENPSVAKVNLELHNGETNANGRQNKLVPQEISPVKARKLRSTKQRKARMCQDLNLPPPPPPTPAPALALAPTMASSSSRTSERVASFWFSLVASQEQEIDAVLPQIPARFLRVNDASLPVSFIQRYLKIKLGLASEDEVEILLKGYQVLSSWQLQNLVELWHTTLTNHEKIHSYVGSSAEDFVMVLSYRRRLHI</sequence>
<evidence type="ECO:0000313" key="2">
    <source>
        <dbReference type="Proteomes" id="UP000828941"/>
    </source>
</evidence>
<evidence type="ECO:0000313" key="1">
    <source>
        <dbReference type="EMBL" id="KAI4345738.1"/>
    </source>
</evidence>
<accession>A0ACB9PBG0</accession>
<proteinExistence type="predicted"/>
<organism evidence="1 2">
    <name type="scientific">Bauhinia variegata</name>
    <name type="common">Purple orchid tree</name>
    <name type="synonym">Phanera variegata</name>
    <dbReference type="NCBI Taxonomy" id="167791"/>
    <lineage>
        <taxon>Eukaryota</taxon>
        <taxon>Viridiplantae</taxon>
        <taxon>Streptophyta</taxon>
        <taxon>Embryophyta</taxon>
        <taxon>Tracheophyta</taxon>
        <taxon>Spermatophyta</taxon>
        <taxon>Magnoliopsida</taxon>
        <taxon>eudicotyledons</taxon>
        <taxon>Gunneridae</taxon>
        <taxon>Pentapetalae</taxon>
        <taxon>rosids</taxon>
        <taxon>fabids</taxon>
        <taxon>Fabales</taxon>
        <taxon>Fabaceae</taxon>
        <taxon>Cercidoideae</taxon>
        <taxon>Cercideae</taxon>
        <taxon>Bauhiniinae</taxon>
        <taxon>Bauhinia</taxon>
    </lineage>
</organism>
<reference evidence="1 2" key="1">
    <citation type="journal article" date="2022" name="DNA Res.">
        <title>Chromosomal-level genome assembly of the orchid tree Bauhinia variegata (Leguminosae; Cercidoideae) supports the allotetraploid origin hypothesis of Bauhinia.</title>
        <authorList>
            <person name="Zhong Y."/>
            <person name="Chen Y."/>
            <person name="Zheng D."/>
            <person name="Pang J."/>
            <person name="Liu Y."/>
            <person name="Luo S."/>
            <person name="Meng S."/>
            <person name="Qian L."/>
            <person name="Wei D."/>
            <person name="Dai S."/>
            <person name="Zhou R."/>
        </authorList>
    </citation>
    <scope>NUCLEOTIDE SEQUENCE [LARGE SCALE GENOMIC DNA]</scope>
    <source>
        <strain evidence="1">BV-YZ2020</strain>
    </source>
</reference>
<dbReference type="Proteomes" id="UP000828941">
    <property type="component" value="Chromosome 5"/>
</dbReference>
<protein>
    <submittedName>
        <fullName evidence="1">Uncharacterized protein</fullName>
    </submittedName>
</protein>
<dbReference type="EMBL" id="CM039430">
    <property type="protein sequence ID" value="KAI4345738.1"/>
    <property type="molecule type" value="Genomic_DNA"/>
</dbReference>